<dbReference type="SUPFAM" id="SSF81383">
    <property type="entry name" value="F-box domain"/>
    <property type="match status" value="1"/>
</dbReference>
<organism evidence="6 7">
    <name type="scientific">Trifolium pratense</name>
    <name type="common">Red clover</name>
    <dbReference type="NCBI Taxonomy" id="57577"/>
    <lineage>
        <taxon>Eukaryota</taxon>
        <taxon>Viridiplantae</taxon>
        <taxon>Streptophyta</taxon>
        <taxon>Embryophyta</taxon>
        <taxon>Tracheophyta</taxon>
        <taxon>Spermatophyta</taxon>
        <taxon>Magnoliopsida</taxon>
        <taxon>eudicotyledons</taxon>
        <taxon>Gunneridae</taxon>
        <taxon>Pentapetalae</taxon>
        <taxon>rosids</taxon>
        <taxon>fabids</taxon>
        <taxon>Fabales</taxon>
        <taxon>Fabaceae</taxon>
        <taxon>Papilionoideae</taxon>
        <taxon>50 kb inversion clade</taxon>
        <taxon>NPAAA clade</taxon>
        <taxon>Hologalegina</taxon>
        <taxon>IRL clade</taxon>
        <taxon>Trifolieae</taxon>
        <taxon>Trifolium</taxon>
    </lineage>
</organism>
<dbReference type="AlphaFoldDB" id="A0A2K3PP37"/>
<protein>
    <submittedName>
        <fullName evidence="6">F-box protein at1g67340-like protein</fullName>
    </submittedName>
</protein>
<dbReference type="InterPro" id="IPR057136">
    <property type="entry name" value="At2g35280_TPR_dom"/>
</dbReference>
<evidence type="ECO:0000256" key="1">
    <source>
        <dbReference type="ARBA" id="ARBA00022723"/>
    </source>
</evidence>
<comment type="caution">
    <text evidence="6">The sequence shown here is derived from an EMBL/GenBank/DDBJ whole genome shotgun (WGS) entry which is preliminary data.</text>
</comment>
<dbReference type="InterPro" id="IPR002893">
    <property type="entry name" value="Znf_MYND"/>
</dbReference>
<evidence type="ECO:0000259" key="5">
    <source>
        <dbReference type="PROSITE" id="PS50865"/>
    </source>
</evidence>
<gene>
    <name evidence="6" type="ORF">L195_g013764</name>
</gene>
<keyword evidence="2 4" id="KW-0863">Zinc-finger</keyword>
<dbReference type="SUPFAM" id="SSF81901">
    <property type="entry name" value="HCP-like"/>
    <property type="match status" value="1"/>
</dbReference>
<evidence type="ECO:0000256" key="4">
    <source>
        <dbReference type="PROSITE-ProRule" id="PRU00134"/>
    </source>
</evidence>
<reference evidence="6 7" key="1">
    <citation type="journal article" date="2014" name="Am. J. Bot.">
        <title>Genome assembly and annotation for red clover (Trifolium pratense; Fabaceae).</title>
        <authorList>
            <person name="Istvanek J."/>
            <person name="Jaros M."/>
            <person name="Krenek A."/>
            <person name="Repkova J."/>
        </authorList>
    </citation>
    <scope>NUCLEOTIDE SEQUENCE [LARGE SCALE GENOMIC DNA]</scope>
    <source>
        <strain evidence="7">cv. Tatra</strain>
        <tissue evidence="6">Young leaves</tissue>
    </source>
</reference>
<dbReference type="Pfam" id="PF01753">
    <property type="entry name" value="zf-MYND"/>
    <property type="match status" value="1"/>
</dbReference>
<dbReference type="FunFam" id="6.10.140.2220:FF:000033">
    <property type="entry name" value="Predicted protein"/>
    <property type="match status" value="1"/>
</dbReference>
<evidence type="ECO:0000313" key="6">
    <source>
        <dbReference type="EMBL" id="PNY17031.1"/>
    </source>
</evidence>
<evidence type="ECO:0000256" key="2">
    <source>
        <dbReference type="ARBA" id="ARBA00022771"/>
    </source>
</evidence>
<dbReference type="GO" id="GO:0008270">
    <property type="term" value="F:zinc ion binding"/>
    <property type="evidence" value="ECO:0007669"/>
    <property type="project" value="UniProtKB-KW"/>
</dbReference>
<keyword evidence="3" id="KW-0862">Zinc</keyword>
<dbReference type="InterPro" id="IPR044508">
    <property type="entry name" value="At5g50450/At1g67340-like"/>
</dbReference>
<dbReference type="InterPro" id="IPR036047">
    <property type="entry name" value="F-box-like_dom_sf"/>
</dbReference>
<accession>A0A2K3PP37</accession>
<feature type="domain" description="MYND-type" evidence="5">
    <location>
        <begin position="275"/>
        <end position="317"/>
    </location>
</feature>
<dbReference type="PROSITE" id="PS50865">
    <property type="entry name" value="ZF_MYND_2"/>
    <property type="match status" value="1"/>
</dbReference>
<dbReference type="PANTHER" id="PTHR46758">
    <property type="entry name" value="MYND DOMAIN-CONTAINING"/>
    <property type="match status" value="1"/>
</dbReference>
<dbReference type="SUPFAM" id="SSF144232">
    <property type="entry name" value="HIT/MYND zinc finger-like"/>
    <property type="match status" value="1"/>
</dbReference>
<dbReference type="Gene3D" id="6.10.140.2220">
    <property type="match status" value="1"/>
</dbReference>
<name>A0A2K3PP37_TRIPR</name>
<dbReference type="Gene3D" id="1.25.40.10">
    <property type="entry name" value="Tetratricopeptide repeat domain"/>
    <property type="match status" value="1"/>
</dbReference>
<dbReference type="Proteomes" id="UP000236291">
    <property type="component" value="Unassembled WGS sequence"/>
</dbReference>
<keyword evidence="1" id="KW-0479">Metal-binding</keyword>
<proteinExistence type="predicted"/>
<reference evidence="6 7" key="2">
    <citation type="journal article" date="2017" name="Front. Plant Sci.">
        <title>Gene Classification and Mining of Molecular Markers Useful in Red Clover (Trifolium pratense) Breeding.</title>
        <authorList>
            <person name="Istvanek J."/>
            <person name="Dluhosova J."/>
            <person name="Dluhos P."/>
            <person name="Patkova L."/>
            <person name="Nedelnik J."/>
            <person name="Repkova J."/>
        </authorList>
    </citation>
    <scope>NUCLEOTIDE SEQUENCE [LARGE SCALE GENOMIC DNA]</scope>
    <source>
        <strain evidence="7">cv. Tatra</strain>
        <tissue evidence="6">Young leaves</tissue>
    </source>
</reference>
<dbReference type="PANTHER" id="PTHR46758:SF9">
    <property type="entry name" value="MYND-TYPE DOMAIN-CONTAINING PROTEIN"/>
    <property type="match status" value="1"/>
</dbReference>
<dbReference type="InterPro" id="IPR011990">
    <property type="entry name" value="TPR-like_helical_dom_sf"/>
</dbReference>
<dbReference type="EMBL" id="ASHM01009016">
    <property type="protein sequence ID" value="PNY17031.1"/>
    <property type="molecule type" value="Genomic_DNA"/>
</dbReference>
<dbReference type="STRING" id="57577.A0A2K3PP37"/>
<evidence type="ECO:0000313" key="7">
    <source>
        <dbReference type="Proteomes" id="UP000236291"/>
    </source>
</evidence>
<dbReference type="Pfam" id="PF23310">
    <property type="entry name" value="TPR_27"/>
    <property type="match status" value="1"/>
</dbReference>
<sequence>MKRPLKHHNKNQDPFQQLPDDVVLLILTKLSSTSSSPSHFLNILLTCKRLNRLSLHPIVLSKAGPKVLSVKPQNWSDTSHRFLKRCVNAGNVDAYYTLGMILFYCLQNRRSGLSLIAKAAMKMHAPALYSLAVIQFNGSGGTKQDKDLRAGVALSLRASLLGHIDALRELGHCLQDGYGIEQNVTQGRRLLVQANMRELVFVLRALMLDSPSRAASSCQGRLTSLRNITVPPLISANVYNMNLTVPDVHPANGFLREWFESGRGTLDDGLRLCAHIGCGRAETRPHEFRRCSVCGKVNYCSRGCQSLDWKLRHKTECSPELWFNENNGGGGGGDVNMENDMVVAHNAAV</sequence>
<evidence type="ECO:0000256" key="3">
    <source>
        <dbReference type="ARBA" id="ARBA00022833"/>
    </source>
</evidence>